<dbReference type="AlphaFoldDB" id="A0A2S9JZ14"/>
<organism evidence="1 2">
    <name type="scientific">Phyllobacterium myrsinacearum</name>
    <dbReference type="NCBI Taxonomy" id="28101"/>
    <lineage>
        <taxon>Bacteria</taxon>
        <taxon>Pseudomonadati</taxon>
        <taxon>Pseudomonadota</taxon>
        <taxon>Alphaproteobacteria</taxon>
        <taxon>Hyphomicrobiales</taxon>
        <taxon>Phyllobacteriaceae</taxon>
        <taxon>Phyllobacterium</taxon>
    </lineage>
</organism>
<dbReference type="OrthoDB" id="8451998at2"/>
<reference evidence="1 2" key="1">
    <citation type="submission" date="2018-02" db="EMBL/GenBank/DDBJ databases">
        <title>The draft genome of Phyllobacterium myrsinacearum DSM5892.</title>
        <authorList>
            <person name="Li L."/>
            <person name="Liu L."/>
            <person name="Zhang X."/>
            <person name="Wang T."/>
        </authorList>
    </citation>
    <scope>NUCLEOTIDE SEQUENCE [LARGE SCALE GENOMIC DNA]</scope>
    <source>
        <strain evidence="1 2">DSM 5892</strain>
    </source>
</reference>
<sequence>MSTSIEQARLAKPKARQLAGSCGTVIGVGLIRIGDSYAIKVNLRDQVPETAGLPKTVDGVKVVYDVIGPISLQAAGKR</sequence>
<dbReference type="EMBL" id="PVBT01000001">
    <property type="protein sequence ID" value="PRD58577.1"/>
    <property type="molecule type" value="Genomic_DNA"/>
</dbReference>
<dbReference type="RefSeq" id="WP_105732803.1">
    <property type="nucleotide sequence ID" value="NZ_PVBT01000001.1"/>
</dbReference>
<accession>A0A2S9JZ14</accession>
<keyword evidence="2" id="KW-1185">Reference proteome</keyword>
<gene>
    <name evidence="1" type="ORF">C5750_05625</name>
</gene>
<name>A0A2S9JZ14_9HYPH</name>
<evidence type="ECO:0000313" key="1">
    <source>
        <dbReference type="EMBL" id="PRD58577.1"/>
    </source>
</evidence>
<comment type="caution">
    <text evidence="1">The sequence shown here is derived from an EMBL/GenBank/DDBJ whole genome shotgun (WGS) entry which is preliminary data.</text>
</comment>
<proteinExistence type="predicted"/>
<dbReference type="Proteomes" id="UP000238563">
    <property type="component" value="Unassembled WGS sequence"/>
</dbReference>
<evidence type="ECO:0000313" key="2">
    <source>
        <dbReference type="Proteomes" id="UP000238563"/>
    </source>
</evidence>
<protein>
    <submittedName>
        <fullName evidence="1">Uncharacterized protein</fullName>
    </submittedName>
</protein>